<feature type="compositionally biased region" description="Polar residues" evidence="1">
    <location>
        <begin position="27"/>
        <end position="45"/>
    </location>
</feature>
<proteinExistence type="predicted"/>
<reference evidence="2" key="1">
    <citation type="journal article" date="2019" name="Sci. Rep.">
        <title>Draft genome of Tanacetum cinerariifolium, the natural source of mosquito coil.</title>
        <authorList>
            <person name="Yamashiro T."/>
            <person name="Shiraishi A."/>
            <person name="Satake H."/>
            <person name="Nakayama K."/>
        </authorList>
    </citation>
    <scope>NUCLEOTIDE SEQUENCE</scope>
</reference>
<dbReference type="AlphaFoldDB" id="A0A699UKY3"/>
<comment type="caution">
    <text evidence="2">The sequence shown here is derived from an EMBL/GenBank/DDBJ whole genome shotgun (WGS) entry which is preliminary data.</text>
</comment>
<organism evidence="2">
    <name type="scientific">Tanacetum cinerariifolium</name>
    <name type="common">Dalmatian daisy</name>
    <name type="synonym">Chrysanthemum cinerariifolium</name>
    <dbReference type="NCBI Taxonomy" id="118510"/>
    <lineage>
        <taxon>Eukaryota</taxon>
        <taxon>Viridiplantae</taxon>
        <taxon>Streptophyta</taxon>
        <taxon>Embryophyta</taxon>
        <taxon>Tracheophyta</taxon>
        <taxon>Spermatophyta</taxon>
        <taxon>Magnoliopsida</taxon>
        <taxon>eudicotyledons</taxon>
        <taxon>Gunneridae</taxon>
        <taxon>Pentapetalae</taxon>
        <taxon>asterids</taxon>
        <taxon>campanulids</taxon>
        <taxon>Asterales</taxon>
        <taxon>Asteraceae</taxon>
        <taxon>Asteroideae</taxon>
        <taxon>Anthemideae</taxon>
        <taxon>Anthemidinae</taxon>
        <taxon>Tanacetum</taxon>
    </lineage>
</organism>
<accession>A0A699UKY3</accession>
<evidence type="ECO:0000256" key="1">
    <source>
        <dbReference type="SAM" id="MobiDB-lite"/>
    </source>
</evidence>
<evidence type="ECO:0000313" key="2">
    <source>
        <dbReference type="EMBL" id="GFD23177.1"/>
    </source>
</evidence>
<feature type="compositionally biased region" description="Basic and acidic residues" evidence="1">
    <location>
        <begin position="1"/>
        <end position="24"/>
    </location>
</feature>
<dbReference type="EMBL" id="BKCJ011342921">
    <property type="protein sequence ID" value="GFD23177.1"/>
    <property type="molecule type" value="Genomic_DNA"/>
</dbReference>
<feature type="non-terminal residue" evidence="2">
    <location>
        <position position="72"/>
    </location>
</feature>
<protein>
    <submittedName>
        <fullName evidence="2">Uncharacterized protein</fullName>
    </submittedName>
</protein>
<feature type="region of interest" description="Disordered" evidence="1">
    <location>
        <begin position="1"/>
        <end position="53"/>
    </location>
</feature>
<gene>
    <name evidence="2" type="ORF">Tci_895146</name>
</gene>
<sequence length="72" mass="8327">MEESKDDVYEARDEMDEDIYHTDAEETQSPSPNKEQSDSSHTQKTIESDSDSFCPDVLKIYDNVLPLTERQL</sequence>
<name>A0A699UKY3_TANCI</name>